<evidence type="ECO:0000256" key="3">
    <source>
        <dbReference type="ARBA" id="ARBA00022691"/>
    </source>
</evidence>
<organism evidence="8 9">
    <name type="scientific">Zymobacter palmae</name>
    <dbReference type="NCBI Taxonomy" id="33074"/>
    <lineage>
        <taxon>Bacteria</taxon>
        <taxon>Pseudomonadati</taxon>
        <taxon>Pseudomonadota</taxon>
        <taxon>Gammaproteobacteria</taxon>
        <taxon>Oceanospirillales</taxon>
        <taxon>Halomonadaceae</taxon>
        <taxon>Zymobacter group</taxon>
        <taxon>Zymobacter</taxon>
    </lineage>
</organism>
<dbReference type="HAMAP" id="MF_02126">
    <property type="entry name" value="RF_methyltr_PrmC"/>
    <property type="match status" value="1"/>
</dbReference>
<dbReference type="EC" id="2.1.1.297" evidence="5"/>
<dbReference type="FunFam" id="1.10.8.10:FF:000032">
    <property type="entry name" value="Release factor glutamine methyltransferase"/>
    <property type="match status" value="1"/>
</dbReference>
<feature type="binding site" evidence="5">
    <location>
        <position position="188"/>
    </location>
    <ligand>
        <name>S-adenosyl-L-methionine</name>
        <dbReference type="ChEBI" id="CHEBI:59789"/>
    </ligand>
</feature>
<keyword evidence="3 5" id="KW-0949">S-adenosyl-L-methionine</keyword>
<keyword evidence="1 5" id="KW-0489">Methyltransferase</keyword>
<dbReference type="KEGG" id="zpl:ZBT109_2163"/>
<dbReference type="Proteomes" id="UP000267342">
    <property type="component" value="Chromosome"/>
</dbReference>
<evidence type="ECO:0000256" key="2">
    <source>
        <dbReference type="ARBA" id="ARBA00022679"/>
    </source>
</evidence>
<comment type="function">
    <text evidence="5">Methylates the class 1 translation termination release factors RF1/PrfA and RF2/PrfB on the glutamine residue of the universally conserved GGQ motif.</text>
</comment>
<keyword evidence="9" id="KW-1185">Reference proteome</keyword>
<gene>
    <name evidence="5" type="primary">prmC</name>
    <name evidence="8" type="ORF">ZBT109_2163</name>
</gene>
<evidence type="ECO:0000256" key="5">
    <source>
        <dbReference type="HAMAP-Rule" id="MF_02126"/>
    </source>
</evidence>
<name>A0A348HGZ8_9GAMM</name>
<dbReference type="NCBIfam" id="TIGR00536">
    <property type="entry name" value="hemK_fam"/>
    <property type="match status" value="1"/>
</dbReference>
<dbReference type="SUPFAM" id="SSF53335">
    <property type="entry name" value="S-adenosyl-L-methionine-dependent methyltransferases"/>
    <property type="match status" value="1"/>
</dbReference>
<dbReference type="NCBIfam" id="TIGR03534">
    <property type="entry name" value="RF_mod_PrmC"/>
    <property type="match status" value="1"/>
</dbReference>
<dbReference type="CDD" id="cd02440">
    <property type="entry name" value="AdoMet_MTases"/>
    <property type="match status" value="1"/>
</dbReference>
<dbReference type="PANTHER" id="PTHR18895">
    <property type="entry name" value="HEMK METHYLTRANSFERASE"/>
    <property type="match status" value="1"/>
</dbReference>
<evidence type="ECO:0000259" key="6">
    <source>
        <dbReference type="Pfam" id="PF13847"/>
    </source>
</evidence>
<comment type="similarity">
    <text evidence="5">Belongs to the protein N5-glutamine methyltransferase family. PrmC subfamily.</text>
</comment>
<sequence>MSDISADALLKAAAQTLSSSSDTARLDAELLLCHVIGKPRTWLYTWGDQTIAEEARAAFATLIERRHTGEPVAYLIGEREFWGLTLETAPHTLIPRPDTELVVDTALARATRAEGQLLDLGTGTGAIALAFASERAGWQVIGADVVPEAVSLAQRNARRLGIANARFIESNWFTALPPTARFELIVSNPPYIAADDHHLNEGDVRFEPRSALVADDDGLADLRHLVDTAWQFLRPEGWLLLEHGWTQAEAVCAMLNECGYVQVESLTDLGQQPRVSLGQKPMNHTV</sequence>
<dbReference type="AlphaFoldDB" id="A0A348HGZ8"/>
<dbReference type="Pfam" id="PF17827">
    <property type="entry name" value="PrmC_N"/>
    <property type="match status" value="1"/>
</dbReference>
<dbReference type="GO" id="GO:0032259">
    <property type="term" value="P:methylation"/>
    <property type="evidence" value="ECO:0007669"/>
    <property type="project" value="UniProtKB-KW"/>
</dbReference>
<accession>A0A348HGZ8</accession>
<dbReference type="EMBL" id="AP018933">
    <property type="protein sequence ID" value="BBG30900.1"/>
    <property type="molecule type" value="Genomic_DNA"/>
</dbReference>
<dbReference type="InterPro" id="IPR004556">
    <property type="entry name" value="HemK-like"/>
</dbReference>
<dbReference type="InterPro" id="IPR002052">
    <property type="entry name" value="DNA_methylase_N6_adenine_CS"/>
</dbReference>
<dbReference type="Pfam" id="PF13847">
    <property type="entry name" value="Methyltransf_31"/>
    <property type="match status" value="1"/>
</dbReference>
<dbReference type="GO" id="GO:0003676">
    <property type="term" value="F:nucleic acid binding"/>
    <property type="evidence" value="ECO:0007669"/>
    <property type="project" value="InterPro"/>
</dbReference>
<dbReference type="InterPro" id="IPR040758">
    <property type="entry name" value="PrmC_N"/>
</dbReference>
<dbReference type="PANTHER" id="PTHR18895:SF74">
    <property type="entry name" value="MTRF1L RELEASE FACTOR GLUTAMINE METHYLTRANSFERASE"/>
    <property type="match status" value="1"/>
</dbReference>
<evidence type="ECO:0000256" key="4">
    <source>
        <dbReference type="ARBA" id="ARBA00048391"/>
    </source>
</evidence>
<proteinExistence type="inferred from homology"/>
<feature type="binding site" evidence="5">
    <location>
        <position position="144"/>
    </location>
    <ligand>
        <name>S-adenosyl-L-methionine</name>
        <dbReference type="ChEBI" id="CHEBI:59789"/>
    </ligand>
</feature>
<dbReference type="InterPro" id="IPR050320">
    <property type="entry name" value="N5-glutamine_MTase"/>
</dbReference>
<dbReference type="InterPro" id="IPR029063">
    <property type="entry name" value="SAM-dependent_MTases_sf"/>
</dbReference>
<evidence type="ECO:0000256" key="1">
    <source>
        <dbReference type="ARBA" id="ARBA00022603"/>
    </source>
</evidence>
<evidence type="ECO:0000313" key="8">
    <source>
        <dbReference type="EMBL" id="BBG30900.1"/>
    </source>
</evidence>
<dbReference type="InterPro" id="IPR019874">
    <property type="entry name" value="RF_methyltr_PrmC"/>
</dbReference>
<dbReference type="STRING" id="1123510.GCA_000620025_00732"/>
<feature type="binding site" evidence="5">
    <location>
        <position position="172"/>
    </location>
    <ligand>
        <name>S-adenosyl-L-methionine</name>
        <dbReference type="ChEBI" id="CHEBI:59789"/>
    </ligand>
</feature>
<dbReference type="Gene3D" id="1.10.8.10">
    <property type="entry name" value="DNA helicase RuvA subunit, C-terminal domain"/>
    <property type="match status" value="1"/>
</dbReference>
<reference evidence="8 9" key="1">
    <citation type="submission" date="2018-09" db="EMBL/GenBank/DDBJ databases">
        <title>Zymobacter palmae IAM14233 (=T109) whole genome analysis.</title>
        <authorList>
            <person name="Yanase H."/>
        </authorList>
    </citation>
    <scope>NUCLEOTIDE SEQUENCE [LARGE SCALE GENOMIC DNA]</scope>
    <source>
        <strain evidence="8 9">IAM14233</strain>
    </source>
</reference>
<feature type="domain" description="Release factor glutamine methyltransferase N-terminal" evidence="7">
    <location>
        <begin position="9"/>
        <end position="77"/>
    </location>
</feature>
<dbReference type="PROSITE" id="PS00092">
    <property type="entry name" value="N6_MTASE"/>
    <property type="match status" value="1"/>
</dbReference>
<evidence type="ECO:0000259" key="7">
    <source>
        <dbReference type="Pfam" id="PF17827"/>
    </source>
</evidence>
<protein>
    <recommendedName>
        <fullName evidence="5">Release factor glutamine methyltransferase</fullName>
        <shortName evidence="5">RF MTase</shortName>
        <ecNumber evidence="5">2.1.1.297</ecNumber>
    </recommendedName>
    <alternativeName>
        <fullName evidence="5">N5-glutamine methyltransferase PrmC</fullName>
    </alternativeName>
    <alternativeName>
        <fullName evidence="5">Protein-(glutamine-N5) MTase PrmC</fullName>
    </alternativeName>
    <alternativeName>
        <fullName evidence="5">Protein-glutamine N-methyltransferase PrmC</fullName>
    </alternativeName>
</protein>
<evidence type="ECO:0000313" key="9">
    <source>
        <dbReference type="Proteomes" id="UP000267342"/>
    </source>
</evidence>
<dbReference type="GO" id="GO:0102559">
    <property type="term" value="F:peptide chain release factor N(5)-glutamine methyltransferase activity"/>
    <property type="evidence" value="ECO:0007669"/>
    <property type="project" value="UniProtKB-EC"/>
</dbReference>
<keyword evidence="2 5" id="KW-0808">Transferase</keyword>
<dbReference type="InterPro" id="IPR025714">
    <property type="entry name" value="Methyltranfer_dom"/>
</dbReference>
<dbReference type="Gene3D" id="3.40.50.150">
    <property type="entry name" value="Vaccinia Virus protein VP39"/>
    <property type="match status" value="1"/>
</dbReference>
<feature type="binding site" evidence="5">
    <location>
        <begin position="188"/>
        <end position="191"/>
    </location>
    <ligand>
        <name>substrate</name>
    </ligand>
</feature>
<dbReference type="FunFam" id="3.40.50.150:FF:000053">
    <property type="entry name" value="Release factor glutamine methyltransferase"/>
    <property type="match status" value="1"/>
</dbReference>
<feature type="binding site" evidence="5">
    <location>
        <begin position="121"/>
        <end position="125"/>
    </location>
    <ligand>
        <name>S-adenosyl-L-methionine</name>
        <dbReference type="ChEBI" id="CHEBI:59789"/>
    </ligand>
</feature>
<feature type="domain" description="Methyltransferase" evidence="6">
    <location>
        <begin position="116"/>
        <end position="258"/>
    </location>
</feature>
<comment type="catalytic activity">
    <reaction evidence="4 5">
        <text>L-glutaminyl-[peptide chain release factor] + S-adenosyl-L-methionine = N(5)-methyl-L-glutaminyl-[peptide chain release factor] + S-adenosyl-L-homocysteine + H(+)</text>
        <dbReference type="Rhea" id="RHEA:42896"/>
        <dbReference type="Rhea" id="RHEA-COMP:10271"/>
        <dbReference type="Rhea" id="RHEA-COMP:10272"/>
        <dbReference type="ChEBI" id="CHEBI:15378"/>
        <dbReference type="ChEBI" id="CHEBI:30011"/>
        <dbReference type="ChEBI" id="CHEBI:57856"/>
        <dbReference type="ChEBI" id="CHEBI:59789"/>
        <dbReference type="ChEBI" id="CHEBI:61891"/>
        <dbReference type="EC" id="2.1.1.297"/>
    </reaction>
</comment>